<feature type="transmembrane region" description="Helical" evidence="1">
    <location>
        <begin position="301"/>
        <end position="319"/>
    </location>
</feature>
<name>A0A9D9DMT7_9BACT</name>
<keyword evidence="1" id="KW-0472">Membrane</keyword>
<gene>
    <name evidence="2" type="ORF">IAC68_05015</name>
</gene>
<keyword evidence="1" id="KW-1133">Transmembrane helix</keyword>
<feature type="transmembrane region" description="Helical" evidence="1">
    <location>
        <begin position="213"/>
        <end position="232"/>
    </location>
</feature>
<dbReference type="InterPro" id="IPR021552">
    <property type="entry name" value="ArsP_2"/>
</dbReference>
<feature type="transmembrane region" description="Helical" evidence="1">
    <location>
        <begin position="50"/>
        <end position="72"/>
    </location>
</feature>
<reference evidence="2" key="1">
    <citation type="submission" date="2020-10" db="EMBL/GenBank/DDBJ databases">
        <authorList>
            <person name="Gilroy R."/>
        </authorList>
    </citation>
    <scope>NUCLEOTIDE SEQUENCE</scope>
    <source>
        <strain evidence="2">15467</strain>
    </source>
</reference>
<evidence type="ECO:0000313" key="3">
    <source>
        <dbReference type="Proteomes" id="UP000823635"/>
    </source>
</evidence>
<sequence length="362" mass="39820">MIGEITLDVLRNSILITGLVLIMMLLIEFYNVASKGRRFEKLKGSPSRQVFLGSLLGLVPGCIGGFAAVSLYTHRLISFGALVAMMICSSGDEAFVILAMIPEEGLLLFAILFVIAVAAGLAIDKFVPLKSNRILAKCDDLAIHKSDGGSIPSIFRRSSYAVMRHPSRERIIILAAVALFIGAVIAGLLEHEHAGSPEGHNHIVTFNFLSERWINLVFAVFSIVTLLFVSTAKEHFIKEHLWNHIIKKHLPSIFLWTFGALLVCHIAMHYIDAEEWIGDNLLTVLLIAVAIGVIPESGPHLVFVTLYAQGMIPFYILLANSMVQDGHTTLPLLAENKKTFFWAKFTNLILGLAVGLGCYLIF</sequence>
<evidence type="ECO:0000313" key="2">
    <source>
        <dbReference type="EMBL" id="MBO8429271.1"/>
    </source>
</evidence>
<dbReference type="NCBIfam" id="NF037962">
    <property type="entry name" value="arsenic_eff"/>
    <property type="match status" value="1"/>
</dbReference>
<feature type="transmembrane region" description="Helical" evidence="1">
    <location>
        <begin position="253"/>
        <end position="271"/>
    </location>
</feature>
<feature type="transmembrane region" description="Helical" evidence="1">
    <location>
        <begin position="79"/>
        <end position="101"/>
    </location>
</feature>
<reference evidence="2" key="2">
    <citation type="journal article" date="2021" name="PeerJ">
        <title>Extensive microbial diversity within the chicken gut microbiome revealed by metagenomics and culture.</title>
        <authorList>
            <person name="Gilroy R."/>
            <person name="Ravi A."/>
            <person name="Getino M."/>
            <person name="Pursley I."/>
            <person name="Horton D.L."/>
            <person name="Alikhan N.F."/>
            <person name="Baker D."/>
            <person name="Gharbi K."/>
            <person name="Hall N."/>
            <person name="Watson M."/>
            <person name="Adriaenssens E.M."/>
            <person name="Foster-Nyarko E."/>
            <person name="Jarju S."/>
            <person name="Secka A."/>
            <person name="Antonio M."/>
            <person name="Oren A."/>
            <person name="Chaudhuri R.R."/>
            <person name="La Ragione R."/>
            <person name="Hildebrand F."/>
            <person name="Pallen M.J."/>
        </authorList>
    </citation>
    <scope>NUCLEOTIDE SEQUENCE</scope>
    <source>
        <strain evidence="2">15467</strain>
    </source>
</reference>
<organism evidence="2 3">
    <name type="scientific">Candidatus Egerieousia excrementavium</name>
    <dbReference type="NCBI Taxonomy" id="2840778"/>
    <lineage>
        <taxon>Bacteria</taxon>
        <taxon>Pseudomonadati</taxon>
        <taxon>Bacteroidota</taxon>
        <taxon>Bacteroidia</taxon>
        <taxon>Bacteroidales</taxon>
        <taxon>Candidatus Egerieousia</taxon>
    </lineage>
</organism>
<feature type="transmembrane region" description="Helical" evidence="1">
    <location>
        <begin position="277"/>
        <end position="294"/>
    </location>
</feature>
<dbReference type="AlphaFoldDB" id="A0A9D9DMT7"/>
<feature type="transmembrane region" description="Helical" evidence="1">
    <location>
        <begin position="171"/>
        <end position="189"/>
    </location>
</feature>
<protein>
    <submittedName>
        <fullName evidence="2">Arsenic efflux protein</fullName>
    </submittedName>
</protein>
<feature type="transmembrane region" description="Helical" evidence="1">
    <location>
        <begin position="12"/>
        <end position="30"/>
    </location>
</feature>
<dbReference type="Proteomes" id="UP000823635">
    <property type="component" value="Unassembled WGS sequence"/>
</dbReference>
<evidence type="ECO:0000256" key="1">
    <source>
        <dbReference type="SAM" id="Phobius"/>
    </source>
</evidence>
<dbReference type="EMBL" id="JADINB010000113">
    <property type="protein sequence ID" value="MBO8429271.1"/>
    <property type="molecule type" value="Genomic_DNA"/>
</dbReference>
<feature type="transmembrane region" description="Helical" evidence="1">
    <location>
        <begin position="339"/>
        <end position="361"/>
    </location>
</feature>
<feature type="transmembrane region" description="Helical" evidence="1">
    <location>
        <begin position="107"/>
        <end position="127"/>
    </location>
</feature>
<accession>A0A9D9DMT7</accession>
<comment type="caution">
    <text evidence="2">The sequence shown here is derived from an EMBL/GenBank/DDBJ whole genome shotgun (WGS) entry which is preliminary data.</text>
</comment>
<proteinExistence type="predicted"/>
<dbReference type="Pfam" id="PF11449">
    <property type="entry name" value="ArsP_2"/>
    <property type="match status" value="1"/>
</dbReference>
<keyword evidence="1" id="KW-0812">Transmembrane</keyword>